<dbReference type="InterPro" id="IPR055311">
    <property type="entry name" value="PDCT1/2-like"/>
</dbReference>
<dbReference type="PANTHER" id="PTHR34674:SF1">
    <property type="entry name" value="PHOSPHATIDYLCHOLINE:DIACYLGLYCEROL CHOLINEPHOSPHOTRANSFERASE 1-RELATED"/>
    <property type="match status" value="1"/>
</dbReference>
<dbReference type="PANTHER" id="PTHR34674">
    <property type="entry name" value="PHOSPHATIDYLCHOLINE:DIACYLGLYCEROL CHOLINEPHOSPHOTRANSFERASE 1-RELATED"/>
    <property type="match status" value="1"/>
</dbReference>
<dbReference type="OrthoDB" id="1921278at2759"/>
<evidence type="ECO:0000256" key="1">
    <source>
        <dbReference type="SAM" id="MobiDB-lite"/>
    </source>
</evidence>
<keyword evidence="4" id="KW-1185">Reference proteome</keyword>
<evidence type="ECO:0000259" key="2">
    <source>
        <dbReference type="Pfam" id="PF24788"/>
    </source>
</evidence>
<accession>A0A834SN45</accession>
<dbReference type="AlphaFoldDB" id="A0A834SN45"/>
<feature type="compositionally biased region" description="Basic and acidic residues" evidence="1">
    <location>
        <begin position="31"/>
        <end position="49"/>
    </location>
</feature>
<feature type="domain" description="AtPDCT1/2 transmembrane" evidence="2">
    <location>
        <begin position="79"/>
        <end position="119"/>
    </location>
</feature>
<reference evidence="3" key="1">
    <citation type="submission" date="2020-09" db="EMBL/GenBank/DDBJ databases">
        <title>Genome-Enabled Discovery of Anthraquinone Biosynthesis in Senna tora.</title>
        <authorList>
            <person name="Kang S.-H."/>
            <person name="Pandey R.P."/>
            <person name="Lee C.-M."/>
            <person name="Sim J.-S."/>
            <person name="Jeong J.-T."/>
            <person name="Choi B.-S."/>
            <person name="Jung M."/>
            <person name="Ginzburg D."/>
            <person name="Zhao K."/>
            <person name="Won S.Y."/>
            <person name="Oh T.-J."/>
            <person name="Yu Y."/>
            <person name="Kim N.-H."/>
            <person name="Lee O.R."/>
            <person name="Lee T.-H."/>
            <person name="Bashyal P."/>
            <person name="Kim T.-S."/>
            <person name="Lee W.-H."/>
            <person name="Kawkins C."/>
            <person name="Kim C.-K."/>
            <person name="Kim J.S."/>
            <person name="Ahn B.O."/>
            <person name="Rhee S.Y."/>
            <person name="Sohng J.K."/>
        </authorList>
    </citation>
    <scope>NUCLEOTIDE SEQUENCE</scope>
    <source>
        <tissue evidence="3">Leaf</tissue>
    </source>
</reference>
<dbReference type="Pfam" id="PF24788">
    <property type="entry name" value="AtPDCT1_2"/>
    <property type="match status" value="1"/>
</dbReference>
<comment type="caution">
    <text evidence="3">The sequence shown here is derived from an EMBL/GenBank/DDBJ whole genome shotgun (WGS) entry which is preliminary data.</text>
</comment>
<evidence type="ECO:0000313" key="3">
    <source>
        <dbReference type="EMBL" id="KAF7807533.1"/>
    </source>
</evidence>
<dbReference type="GO" id="GO:0004142">
    <property type="term" value="F:diacylglycerol cholinephosphotransferase activity"/>
    <property type="evidence" value="ECO:0007669"/>
    <property type="project" value="TreeGrafter"/>
</dbReference>
<keyword evidence="3" id="KW-0808">Transferase</keyword>
<proteinExistence type="predicted"/>
<dbReference type="Proteomes" id="UP000634136">
    <property type="component" value="Unassembled WGS sequence"/>
</dbReference>
<evidence type="ECO:0000313" key="4">
    <source>
        <dbReference type="Proteomes" id="UP000634136"/>
    </source>
</evidence>
<sequence length="124" mass="13796">MRQTEVEIPRPSSTNSKDSDDNMNLPIALRKGVETEKTKGKEDSPERKPARGIWGGFFGGERIVLPVLFGTRGGIGDSTLDMRRRELACTFDVLNVLQAVRLLGTRRRHYTIDLAVGVAEAERV</sequence>
<feature type="region of interest" description="Disordered" evidence="1">
    <location>
        <begin position="1"/>
        <end position="52"/>
    </location>
</feature>
<name>A0A834SN45_9FABA</name>
<dbReference type="InterPro" id="IPR056361">
    <property type="entry name" value="AtPDCT1_2_TM_dom"/>
</dbReference>
<gene>
    <name evidence="3" type="ORF">G2W53_039694</name>
</gene>
<protein>
    <submittedName>
        <fullName evidence="3">Phosphatidylcholine:diacylglycerol cholinephosphotransferase 1-like</fullName>
    </submittedName>
</protein>
<organism evidence="3 4">
    <name type="scientific">Senna tora</name>
    <dbReference type="NCBI Taxonomy" id="362788"/>
    <lineage>
        <taxon>Eukaryota</taxon>
        <taxon>Viridiplantae</taxon>
        <taxon>Streptophyta</taxon>
        <taxon>Embryophyta</taxon>
        <taxon>Tracheophyta</taxon>
        <taxon>Spermatophyta</taxon>
        <taxon>Magnoliopsida</taxon>
        <taxon>eudicotyledons</taxon>
        <taxon>Gunneridae</taxon>
        <taxon>Pentapetalae</taxon>
        <taxon>rosids</taxon>
        <taxon>fabids</taxon>
        <taxon>Fabales</taxon>
        <taxon>Fabaceae</taxon>
        <taxon>Caesalpinioideae</taxon>
        <taxon>Cassia clade</taxon>
        <taxon>Senna</taxon>
    </lineage>
</organism>
<dbReference type="EMBL" id="JAAIUW010000012">
    <property type="protein sequence ID" value="KAF7807533.1"/>
    <property type="molecule type" value="Genomic_DNA"/>
</dbReference>